<comment type="caution">
    <text evidence="6">The sequence shown here is derived from an EMBL/GenBank/DDBJ whole genome shotgun (WGS) entry which is preliminary data.</text>
</comment>
<organism evidence="6 7">
    <name type="scientific">Tilletia horrida</name>
    <dbReference type="NCBI Taxonomy" id="155126"/>
    <lineage>
        <taxon>Eukaryota</taxon>
        <taxon>Fungi</taxon>
        <taxon>Dikarya</taxon>
        <taxon>Basidiomycota</taxon>
        <taxon>Ustilaginomycotina</taxon>
        <taxon>Exobasidiomycetes</taxon>
        <taxon>Tilletiales</taxon>
        <taxon>Tilletiaceae</taxon>
        <taxon>Tilletia</taxon>
    </lineage>
</organism>
<feature type="region of interest" description="Disordered" evidence="4">
    <location>
        <begin position="386"/>
        <end position="413"/>
    </location>
</feature>
<keyword evidence="3" id="KW-0808">Transferase</keyword>
<name>A0AAN6GQL8_9BASI</name>
<dbReference type="InterPro" id="IPR013216">
    <property type="entry name" value="Methyltransf_11"/>
</dbReference>
<dbReference type="PANTHER" id="PTHR44942">
    <property type="entry name" value="METHYLTRANSF_11 DOMAIN-CONTAINING PROTEIN"/>
    <property type="match status" value="1"/>
</dbReference>
<evidence type="ECO:0000256" key="1">
    <source>
        <dbReference type="ARBA" id="ARBA00008361"/>
    </source>
</evidence>
<dbReference type="Proteomes" id="UP001176517">
    <property type="component" value="Unassembled WGS sequence"/>
</dbReference>
<feature type="region of interest" description="Disordered" evidence="4">
    <location>
        <begin position="156"/>
        <end position="180"/>
    </location>
</feature>
<comment type="similarity">
    <text evidence="1">Belongs to the methyltransferase superfamily.</text>
</comment>
<feature type="region of interest" description="Disordered" evidence="4">
    <location>
        <begin position="16"/>
        <end position="53"/>
    </location>
</feature>
<dbReference type="Gene3D" id="3.40.50.150">
    <property type="entry name" value="Vaccinia Virus protein VP39"/>
    <property type="match status" value="1"/>
</dbReference>
<keyword evidence="7" id="KW-1185">Reference proteome</keyword>
<dbReference type="GO" id="GO:0032259">
    <property type="term" value="P:methylation"/>
    <property type="evidence" value="ECO:0007669"/>
    <property type="project" value="UniProtKB-KW"/>
</dbReference>
<dbReference type="GO" id="GO:0008757">
    <property type="term" value="F:S-adenosylmethionine-dependent methyltransferase activity"/>
    <property type="evidence" value="ECO:0007669"/>
    <property type="project" value="InterPro"/>
</dbReference>
<feature type="domain" description="Methyltransferase type 11" evidence="5">
    <location>
        <begin position="201"/>
        <end position="314"/>
    </location>
</feature>
<dbReference type="CDD" id="cd02440">
    <property type="entry name" value="AdoMet_MTases"/>
    <property type="match status" value="1"/>
</dbReference>
<dbReference type="PANTHER" id="PTHR44942:SF4">
    <property type="entry name" value="METHYLTRANSFERASE TYPE 11 DOMAIN-CONTAINING PROTEIN"/>
    <property type="match status" value="1"/>
</dbReference>
<feature type="compositionally biased region" description="Polar residues" evidence="4">
    <location>
        <begin position="395"/>
        <end position="413"/>
    </location>
</feature>
<evidence type="ECO:0000256" key="2">
    <source>
        <dbReference type="ARBA" id="ARBA00022603"/>
    </source>
</evidence>
<proteinExistence type="inferred from homology"/>
<evidence type="ECO:0000259" key="5">
    <source>
        <dbReference type="Pfam" id="PF08241"/>
    </source>
</evidence>
<dbReference type="Pfam" id="PF08241">
    <property type="entry name" value="Methyltransf_11"/>
    <property type="match status" value="1"/>
</dbReference>
<dbReference type="InterPro" id="IPR029063">
    <property type="entry name" value="SAM-dependent_MTases_sf"/>
</dbReference>
<reference evidence="6" key="1">
    <citation type="journal article" date="2023" name="PhytoFront">
        <title>Draft Genome Resources of Seven Strains of Tilletia horrida, Causal Agent of Kernel Smut of Rice.</title>
        <authorList>
            <person name="Khanal S."/>
            <person name="Antony Babu S."/>
            <person name="Zhou X.G."/>
        </authorList>
    </citation>
    <scope>NUCLEOTIDE SEQUENCE</scope>
    <source>
        <strain evidence="6">TX6</strain>
    </source>
</reference>
<evidence type="ECO:0000313" key="6">
    <source>
        <dbReference type="EMBL" id="KAK0551763.1"/>
    </source>
</evidence>
<sequence length="498" mass="54867">MDDSLAFMSSLVNKVRRLPGCSSPKQGRRTNARSSPRSSSDEGDEPSSSSPNSCIDLFLPATYPPQIAIRYARERTRYPPCVLDFVFNYHAAADSGAASPPNGKAVRRSKSRQSSNSSMNQSRTSSLFHSLAHTATSSVPYSVEFFPPSPSHLYPSSSNVTVNNAPSSPTGFGTPTSLSRQSSVGRLQKLSSPLSRWDSALDLACGHGPLAFHLNTRFAQVYGRDPDAEAIIIARSLQQLDPDEVDPDLFPVQQSNSINFGTGSALDSNLEPGSVDLITIGSAAHKFDWSSTQSRQSLWTSWARLLRPGGTLAILGLRLVIADVVHSDTNHPDPNQRGLSCARELQDYFDALPEHPSLARFFSKHAASLGARDLYSSLPLPWDDDDDERQHDQHSLWSKGSQQYERYQTPSQDAKPTALSARLRWFRSLAGYRTYLSSSPAELVASRHDNDIIGRGVKQICRKHGWHTLQGCFLRLEVQSGVFALRRSSKEWDGSYTL</sequence>
<evidence type="ECO:0000256" key="4">
    <source>
        <dbReference type="SAM" id="MobiDB-lite"/>
    </source>
</evidence>
<feature type="compositionally biased region" description="Low complexity" evidence="4">
    <location>
        <begin position="112"/>
        <end position="125"/>
    </location>
</feature>
<feature type="region of interest" description="Disordered" evidence="4">
    <location>
        <begin position="95"/>
        <end position="125"/>
    </location>
</feature>
<evidence type="ECO:0000256" key="3">
    <source>
        <dbReference type="ARBA" id="ARBA00022679"/>
    </source>
</evidence>
<protein>
    <recommendedName>
        <fullName evidence="5">Methyltransferase type 11 domain-containing protein</fullName>
    </recommendedName>
</protein>
<evidence type="ECO:0000313" key="7">
    <source>
        <dbReference type="Proteomes" id="UP001176517"/>
    </source>
</evidence>
<dbReference type="InterPro" id="IPR051052">
    <property type="entry name" value="Diverse_substrate_MTase"/>
</dbReference>
<feature type="compositionally biased region" description="Polar residues" evidence="4">
    <location>
        <begin position="159"/>
        <end position="180"/>
    </location>
</feature>
<gene>
    <name evidence="6" type="ORF">OC846_003148</name>
</gene>
<dbReference type="AlphaFoldDB" id="A0AAN6GQL8"/>
<dbReference type="SUPFAM" id="SSF53335">
    <property type="entry name" value="S-adenosyl-L-methionine-dependent methyltransferases"/>
    <property type="match status" value="1"/>
</dbReference>
<keyword evidence="2" id="KW-0489">Methyltransferase</keyword>
<dbReference type="EMBL" id="JAPDMZ010000072">
    <property type="protein sequence ID" value="KAK0551763.1"/>
    <property type="molecule type" value="Genomic_DNA"/>
</dbReference>
<accession>A0AAN6GQL8</accession>